<dbReference type="SUPFAM" id="SSF63446">
    <property type="entry name" value="Type I dockerin domain"/>
    <property type="match status" value="1"/>
</dbReference>
<dbReference type="InterPro" id="IPR036439">
    <property type="entry name" value="Dockerin_dom_sf"/>
</dbReference>
<dbReference type="EMBL" id="MGIS01000023">
    <property type="protein sequence ID" value="OGM92174.1"/>
    <property type="molecule type" value="Genomic_DNA"/>
</dbReference>
<feature type="domain" description="LamG-like jellyroll fold" evidence="5">
    <location>
        <begin position="581"/>
        <end position="722"/>
    </location>
</feature>
<dbReference type="InterPro" id="IPR041286">
    <property type="entry name" value="MBG_2"/>
</dbReference>
<organism evidence="6 7">
    <name type="scientific">Candidatus Wolfebacteria bacterium RIFCSPLOWO2_01_FULL_47_17b</name>
    <dbReference type="NCBI Taxonomy" id="1802558"/>
    <lineage>
        <taxon>Bacteria</taxon>
        <taxon>Candidatus Wolfeibacteriota</taxon>
    </lineage>
</organism>
<dbReference type="InterPro" id="IPR018765">
    <property type="entry name" value="DUF2341"/>
</dbReference>
<dbReference type="GO" id="GO:0000272">
    <property type="term" value="P:polysaccharide catabolic process"/>
    <property type="evidence" value="ECO:0007669"/>
    <property type="project" value="InterPro"/>
</dbReference>
<dbReference type="GO" id="GO:0004553">
    <property type="term" value="F:hydrolase activity, hydrolyzing O-glycosyl compounds"/>
    <property type="evidence" value="ECO:0007669"/>
    <property type="project" value="InterPro"/>
</dbReference>
<keyword evidence="4" id="KW-0812">Transmembrane</keyword>
<evidence type="ECO:0000313" key="7">
    <source>
        <dbReference type="Proteomes" id="UP000177011"/>
    </source>
</evidence>
<feature type="compositionally biased region" description="Pro residues" evidence="3">
    <location>
        <begin position="381"/>
        <end position="405"/>
    </location>
</feature>
<dbReference type="SUPFAM" id="SSF49899">
    <property type="entry name" value="Concanavalin A-like lectins/glucanases"/>
    <property type="match status" value="1"/>
</dbReference>
<dbReference type="Pfam" id="PF18676">
    <property type="entry name" value="MBG_2"/>
    <property type="match status" value="1"/>
</dbReference>
<feature type="region of interest" description="Disordered" evidence="3">
    <location>
        <begin position="375"/>
        <end position="412"/>
    </location>
</feature>
<evidence type="ECO:0000256" key="1">
    <source>
        <dbReference type="ARBA" id="ARBA00022729"/>
    </source>
</evidence>
<keyword evidence="1" id="KW-0732">Signal</keyword>
<dbReference type="Pfam" id="PF18657">
    <property type="entry name" value="YDG"/>
    <property type="match status" value="1"/>
</dbReference>
<accession>A0A1F8DUB7</accession>
<dbReference type="Gene3D" id="1.10.1330.10">
    <property type="entry name" value="Dockerin domain"/>
    <property type="match status" value="1"/>
</dbReference>
<evidence type="ECO:0000256" key="4">
    <source>
        <dbReference type="SAM" id="Phobius"/>
    </source>
</evidence>
<dbReference type="InterPro" id="IPR018247">
    <property type="entry name" value="EF_Hand_1_Ca_BS"/>
</dbReference>
<dbReference type="Gene3D" id="2.60.120.200">
    <property type="match status" value="1"/>
</dbReference>
<dbReference type="Gene3D" id="3.40.50.1110">
    <property type="entry name" value="SGNH hydrolase"/>
    <property type="match status" value="1"/>
</dbReference>
<dbReference type="Pfam" id="PF13385">
    <property type="entry name" value="Laminin_G_3"/>
    <property type="match status" value="1"/>
</dbReference>
<dbReference type="Pfam" id="PF10102">
    <property type="entry name" value="DUF2341"/>
    <property type="match status" value="1"/>
</dbReference>
<keyword evidence="2" id="KW-1015">Disulfide bond</keyword>
<sequence length="1378" mass="146497">MKKREYYYLIPVCVLLFAGIYVWFGHADENISHNIKAAEAVFEYSVTDPGVEPYISFEGPANNWEEIPYGTSTAMKANGLPTGTKNIEQSVRGYFTYAGGGTISMEVLLNGAAFVATIDGEDGSVVTAPSGGGYGWVEVANGISAEPHEIVIKVVDWKDDENSTWEIAKLRVENGELDASSPIASRPLLLAYGDSITCCHFDDITLGFPHKAARQLGYAVSNQGVGGSHVAEVWVYPGSSDERLAALASVSPQPDVVLVMYGTNDVGESGESLEEFAAADLHMAQSIRDIFPDARLVRISIPPRLTNGELDTETARPYNEKIQENIAAVTGDPWEYLDIENISGGVTFDSAYSGSDVHPDSNAHTRIADAIVDFLSEGNPSPSPEPSPTPQAPPTPTPTSSPSPNPDSDEWWNESWQNRVKIVFDTTQTAPTEDLVNFPYFVRASGEFGSDIRFLDSDNQTLLPYEIETQTNTETLAWIKAPQIDHNSTADHIWMYYGNSDAADAQQPAAVWNENYLGVWHMSQDPSATMEDSTDNGMDALSGGAMASGQQIDGVLGGSIDFDGVDDVLQTQNTSALDASHQITLETWVRLQNWPDDASVFMWRDNTAVGSKRIFQLYQGFGGGGNIRWYLRDAGDIDHILVSDEEISLGSWYQIAAVYDGDAMKFYINGSKDQNEVVESFAIQTGNVRLALGAASDENNGGFYANAALDESRISNIARSAEWIAFEYCNMAGECQSYEAPENNPSESVPADPVLSLENEYKTYNGSPQSAEVISSTPGTVSDVTYSGSLTIPTDAGVYAITADFIPDDLANYNSLDDAPVGSFEIKKADADIAINPYSLVYDGSSHTAAGTVHGAFGEDLSADLDLSGTTHTNAGTYSDTWRFMGGANYSDDDGVISNVIDKAGATIAVEGYNGVYDGTPHGTTGAATGIAEESLAGFDPGDSFTDVPGGTAHWTFIDITGNYHNASGNENIVISPKNLGVTVTGGNKIYDGTTSATVLLGSEDILAGDDVDVISGSPSFGDPEVGANKNVNVPDISIAGADANNYNLLVPPTSTTANISPQAAAIALQGELHATYDGNEHTVSAATNPEGLEFVILYDGLTTPPVNVGEYKVSALITDVNYAGSNTATLYVNKAEITVTADEKSKMYGESPDPELSYSITSEGGLMGDDVLFGSLVRETGEHAGAYDITQGTLDNLNYDIDFIGSIFTITKADQTVDFNPLEDRVYGDPDFELHADASSGLPVVYSVGDGSICELVGEGGSSIVHILGAGACTIIASQEGDDDYKNAESVSRTFAVVADTGPSQSTGGGGGSIGGGSNAITALPGDLNKDGTVDKYDFALLMAQWGSAGSNGSDINNDLTVDKYDFALFMSYWAQN</sequence>
<comment type="caution">
    <text evidence="6">The sequence shown here is derived from an EMBL/GenBank/DDBJ whole genome shotgun (WGS) entry which is preliminary data.</text>
</comment>
<evidence type="ECO:0000313" key="6">
    <source>
        <dbReference type="EMBL" id="OGM92174.1"/>
    </source>
</evidence>
<dbReference type="InterPro" id="IPR013320">
    <property type="entry name" value="ConA-like_dom_sf"/>
</dbReference>
<dbReference type="InterPro" id="IPR043772">
    <property type="entry name" value="MBG_3"/>
</dbReference>
<keyword evidence="4" id="KW-0472">Membrane</keyword>
<dbReference type="InterPro" id="IPR002105">
    <property type="entry name" value="Dockerin_1_rpt"/>
</dbReference>
<feature type="transmembrane region" description="Helical" evidence="4">
    <location>
        <begin position="7"/>
        <end position="24"/>
    </location>
</feature>
<dbReference type="InterPro" id="IPR006558">
    <property type="entry name" value="LamG-like"/>
</dbReference>
<evidence type="ECO:0000256" key="2">
    <source>
        <dbReference type="ARBA" id="ARBA00023157"/>
    </source>
</evidence>
<gene>
    <name evidence="6" type="ORF">A2935_00105</name>
</gene>
<dbReference type="PROSITE" id="PS00018">
    <property type="entry name" value="EF_HAND_1"/>
    <property type="match status" value="1"/>
</dbReference>
<dbReference type="InterPro" id="IPR036514">
    <property type="entry name" value="SGNH_hydro_sf"/>
</dbReference>
<dbReference type="Pfam" id="PF13472">
    <property type="entry name" value="Lipase_GDSL_2"/>
    <property type="match status" value="1"/>
</dbReference>
<dbReference type="SMART" id="SM00560">
    <property type="entry name" value="LamGL"/>
    <property type="match status" value="1"/>
</dbReference>
<name>A0A1F8DUB7_9BACT</name>
<proteinExistence type="predicted"/>
<dbReference type="InterPro" id="IPR041248">
    <property type="entry name" value="YDG"/>
</dbReference>
<protein>
    <recommendedName>
        <fullName evidence="5">LamG-like jellyroll fold domain-containing protein</fullName>
    </recommendedName>
</protein>
<dbReference type="InterPro" id="IPR013830">
    <property type="entry name" value="SGNH_hydro"/>
</dbReference>
<reference evidence="6 7" key="1">
    <citation type="journal article" date="2016" name="Nat. Commun.">
        <title>Thousands of microbial genomes shed light on interconnected biogeochemical processes in an aquifer system.</title>
        <authorList>
            <person name="Anantharaman K."/>
            <person name="Brown C.T."/>
            <person name="Hug L.A."/>
            <person name="Sharon I."/>
            <person name="Castelle C.J."/>
            <person name="Probst A.J."/>
            <person name="Thomas B.C."/>
            <person name="Singh A."/>
            <person name="Wilkins M.J."/>
            <person name="Karaoz U."/>
            <person name="Brodie E.L."/>
            <person name="Williams K.H."/>
            <person name="Hubbard S.S."/>
            <person name="Banfield J.F."/>
        </authorList>
    </citation>
    <scope>NUCLEOTIDE SEQUENCE [LARGE SCALE GENOMIC DNA]</scope>
</reference>
<evidence type="ECO:0000259" key="5">
    <source>
        <dbReference type="SMART" id="SM00560"/>
    </source>
</evidence>
<evidence type="ECO:0000256" key="3">
    <source>
        <dbReference type="SAM" id="MobiDB-lite"/>
    </source>
</evidence>
<dbReference type="CDD" id="cd00229">
    <property type="entry name" value="SGNH_hydrolase"/>
    <property type="match status" value="1"/>
</dbReference>
<dbReference type="Pfam" id="PF18887">
    <property type="entry name" value="MBG_3"/>
    <property type="match status" value="2"/>
</dbReference>
<dbReference type="Pfam" id="PF00404">
    <property type="entry name" value="Dockerin_1"/>
    <property type="match status" value="1"/>
</dbReference>
<dbReference type="SUPFAM" id="SSF52266">
    <property type="entry name" value="SGNH hydrolase"/>
    <property type="match status" value="1"/>
</dbReference>
<keyword evidence="4" id="KW-1133">Transmembrane helix</keyword>
<dbReference type="Proteomes" id="UP000177011">
    <property type="component" value="Unassembled WGS sequence"/>
</dbReference>